<accession>A0ABW2HRP4</accession>
<comment type="caution">
    <text evidence="5">The sequence shown here is derived from an EMBL/GenBank/DDBJ whole genome shotgun (WGS) entry which is preliminary data.</text>
</comment>
<feature type="domain" description="G5" evidence="4">
    <location>
        <begin position="109"/>
        <end position="189"/>
    </location>
</feature>
<evidence type="ECO:0000313" key="6">
    <source>
        <dbReference type="Proteomes" id="UP001596548"/>
    </source>
</evidence>
<protein>
    <submittedName>
        <fullName evidence="5">G5 domain-containing protein</fullName>
    </submittedName>
</protein>
<dbReference type="SMART" id="SM01208">
    <property type="entry name" value="G5"/>
    <property type="match status" value="1"/>
</dbReference>
<evidence type="ECO:0000256" key="2">
    <source>
        <dbReference type="SAM" id="MobiDB-lite"/>
    </source>
</evidence>
<name>A0ABW2HRP4_9ACTN</name>
<feature type="chain" id="PRO_5045181973" evidence="3">
    <location>
        <begin position="50"/>
        <end position="246"/>
    </location>
</feature>
<dbReference type="EMBL" id="JBHTBJ010000011">
    <property type="protein sequence ID" value="MFC7275767.1"/>
    <property type="molecule type" value="Genomic_DNA"/>
</dbReference>
<gene>
    <name evidence="5" type="ORF">ACFQS1_17395</name>
</gene>
<evidence type="ECO:0000256" key="3">
    <source>
        <dbReference type="SAM" id="SignalP"/>
    </source>
</evidence>
<feature type="compositionally biased region" description="Low complexity" evidence="2">
    <location>
        <begin position="80"/>
        <end position="94"/>
    </location>
</feature>
<dbReference type="RefSeq" id="WP_378969275.1">
    <property type="nucleotide sequence ID" value="NZ_JBHTBJ010000011.1"/>
</dbReference>
<dbReference type="Gene3D" id="2.20.230.10">
    <property type="entry name" value="Resuscitation-promoting factor rpfb"/>
    <property type="match status" value="1"/>
</dbReference>
<proteinExistence type="predicted"/>
<reference evidence="6" key="1">
    <citation type="journal article" date="2019" name="Int. J. Syst. Evol. Microbiol.">
        <title>The Global Catalogue of Microorganisms (GCM) 10K type strain sequencing project: providing services to taxonomists for standard genome sequencing and annotation.</title>
        <authorList>
            <consortium name="The Broad Institute Genomics Platform"/>
            <consortium name="The Broad Institute Genome Sequencing Center for Infectious Disease"/>
            <person name="Wu L."/>
            <person name="Ma J."/>
        </authorList>
    </citation>
    <scope>NUCLEOTIDE SEQUENCE [LARGE SCALE GENOMIC DNA]</scope>
    <source>
        <strain evidence="6">XZYJT-10</strain>
    </source>
</reference>
<dbReference type="Proteomes" id="UP001596548">
    <property type="component" value="Unassembled WGS sequence"/>
</dbReference>
<keyword evidence="6" id="KW-1185">Reference proteome</keyword>
<sequence length="246" mass="24754">MTSQTPLWAPPPQRPGFWARLSTIQRVGLIAAALVLPCCGGATALAALAGDPKPASTVEAPATTETVAGDDADVAADQLAGGPAAESVAADPAATGPSDPAASSPDETAPEVTKKTVKVTKSIAYSTKKVEDSTLAKGKTKVRTKGVAGVRTLTYEVTLTGGKETGRKLIGDTVTRKPVTKVIAVGTKTASSGCDPNYTPCVPIASDVDCAGGSGDGPAYVSGPVKVVGSDIYKLDRDGDRIACDS</sequence>
<dbReference type="InterPro" id="IPR011098">
    <property type="entry name" value="G5_dom"/>
</dbReference>
<feature type="region of interest" description="Disordered" evidence="2">
    <location>
        <begin position="80"/>
        <end position="115"/>
    </location>
</feature>
<evidence type="ECO:0000313" key="5">
    <source>
        <dbReference type="EMBL" id="MFC7275767.1"/>
    </source>
</evidence>
<evidence type="ECO:0000256" key="1">
    <source>
        <dbReference type="ARBA" id="ARBA00022729"/>
    </source>
</evidence>
<dbReference type="Pfam" id="PF07501">
    <property type="entry name" value="G5"/>
    <property type="match status" value="1"/>
</dbReference>
<evidence type="ECO:0000259" key="4">
    <source>
        <dbReference type="PROSITE" id="PS51109"/>
    </source>
</evidence>
<dbReference type="PROSITE" id="PS51109">
    <property type="entry name" value="G5"/>
    <property type="match status" value="1"/>
</dbReference>
<keyword evidence="1 3" id="KW-0732">Signal</keyword>
<feature type="signal peptide" evidence="3">
    <location>
        <begin position="1"/>
        <end position="49"/>
    </location>
</feature>
<organism evidence="5 6">
    <name type="scientific">Paractinoplanes rhizophilus</name>
    <dbReference type="NCBI Taxonomy" id="1416877"/>
    <lineage>
        <taxon>Bacteria</taxon>
        <taxon>Bacillati</taxon>
        <taxon>Actinomycetota</taxon>
        <taxon>Actinomycetes</taxon>
        <taxon>Micromonosporales</taxon>
        <taxon>Micromonosporaceae</taxon>
        <taxon>Paractinoplanes</taxon>
    </lineage>
</organism>